<comment type="subcellular location">
    <subcellularLocation>
        <location evidence="2">Membrane</location>
        <topology evidence="2">Peripheral membrane protein</topology>
    </subcellularLocation>
</comment>
<evidence type="ECO:0000256" key="10">
    <source>
        <dbReference type="ARBA" id="ARBA00023098"/>
    </source>
</evidence>
<accession>A0A4U8Z795</accession>
<evidence type="ECO:0000259" key="15">
    <source>
        <dbReference type="Pfam" id="PF00501"/>
    </source>
</evidence>
<dbReference type="PANTHER" id="PTHR43767">
    <property type="entry name" value="LONG-CHAIN-FATTY-ACID--COA LIGASE"/>
    <property type="match status" value="1"/>
</dbReference>
<evidence type="ECO:0000256" key="11">
    <source>
        <dbReference type="ARBA" id="ARBA00023136"/>
    </source>
</evidence>
<dbReference type="InterPro" id="IPR000873">
    <property type="entry name" value="AMP-dep_synth/lig_dom"/>
</dbReference>
<dbReference type="Pfam" id="PF13193">
    <property type="entry name" value="AMP-binding_C"/>
    <property type="match status" value="1"/>
</dbReference>
<sequence>MMEKIWLKSYPAGVAAEVNVDEYHSLGELFDRSVASFGQRAAFVNMGQAITYRELDRLSRNFGAYLQGALKLQPGARVAFVMPNILQYPIALFGALRAGYTVVNCNPLYTPRELARQLNDSGAEAIVILENRAWVLEKVIAGTEIKHVIATQIGDMLCLPRNVIVNFVVKFVRRMVPAWRIPGAVSFRSALKQGKSLEWRPVKLGHDDIAFLQYTGGITGVPKGAMLTHGNILANLQQAHAWMRPFFKEGDEIVITALPLYHIFAMTANCLIFVKLGGANVLITDPRDIAGLLKELRKHPFTAITGVNTLFNALLRHPDFSKLDFSHLRNCLSGGMALHQAVAEKWKKITGATLIEAYGLTEASPGVTMNPFNLRQFNGSVGLPLPSTEVAIRDDQGHDLPIGQAGELCVRGPQVMKGYWRRPDETAKAIMPDGFLRTGDIAVMDEKGFIRIVDRKKDTIVVSGFKVYPNEVEEVVVMHRGVLDVGAVGVPDANSGEAVKIFVVKKDANLTAADLVAHCRKSLAAYKVPRHIEFRNDLPKSAIGKVLRRVLREGEP</sequence>
<dbReference type="SUPFAM" id="SSF56801">
    <property type="entry name" value="Acetyl-CoA synthetase-like"/>
    <property type="match status" value="1"/>
</dbReference>
<evidence type="ECO:0000256" key="5">
    <source>
        <dbReference type="ARBA" id="ARBA00022598"/>
    </source>
</evidence>
<dbReference type="EC" id="6.2.1.3" evidence="12"/>
<keyword evidence="6" id="KW-0547">Nucleotide-binding</keyword>
<feature type="domain" description="AMP-binding enzyme C-terminal" evidence="16">
    <location>
        <begin position="471"/>
        <end position="545"/>
    </location>
</feature>
<keyword evidence="10" id="KW-0443">Lipid metabolism</keyword>
<keyword evidence="5 17" id="KW-0436">Ligase</keyword>
<dbReference type="InterPro" id="IPR050237">
    <property type="entry name" value="ATP-dep_AMP-bd_enzyme"/>
</dbReference>
<evidence type="ECO:0000256" key="1">
    <source>
        <dbReference type="ARBA" id="ARBA00001946"/>
    </source>
</evidence>
<keyword evidence="8" id="KW-0067">ATP-binding</keyword>
<dbReference type="InterPro" id="IPR045851">
    <property type="entry name" value="AMP-bd_C_sf"/>
</dbReference>
<evidence type="ECO:0000256" key="3">
    <source>
        <dbReference type="ARBA" id="ARBA00005005"/>
    </source>
</evidence>
<dbReference type="EMBL" id="LR536450">
    <property type="protein sequence ID" value="VFU11145.1"/>
    <property type="molecule type" value="Genomic_DNA"/>
</dbReference>
<dbReference type="GO" id="GO:0016020">
    <property type="term" value="C:membrane"/>
    <property type="evidence" value="ECO:0007669"/>
    <property type="project" value="UniProtKB-SubCell"/>
</dbReference>
<dbReference type="InterPro" id="IPR025110">
    <property type="entry name" value="AMP-bd_C"/>
</dbReference>
<evidence type="ECO:0000313" key="17">
    <source>
        <dbReference type="EMBL" id="VFU11145.1"/>
    </source>
</evidence>
<keyword evidence="7" id="KW-0276">Fatty acid metabolism</keyword>
<protein>
    <recommendedName>
        <fullName evidence="13">Long-chain-fatty-acid--CoA ligase</fullName>
        <ecNumber evidence="12">6.2.1.3</ecNumber>
    </recommendedName>
    <alternativeName>
        <fullName evidence="14">Long-chain acyl-CoA synthetase</fullName>
    </alternativeName>
</protein>
<dbReference type="GO" id="GO:0004467">
    <property type="term" value="F:long-chain fatty acid-CoA ligase activity"/>
    <property type="evidence" value="ECO:0007669"/>
    <property type="project" value="UniProtKB-EC"/>
</dbReference>
<evidence type="ECO:0000256" key="4">
    <source>
        <dbReference type="ARBA" id="ARBA00006432"/>
    </source>
</evidence>
<dbReference type="FunFam" id="3.40.50.12780:FF:000003">
    <property type="entry name" value="Long-chain-fatty-acid--CoA ligase FadD"/>
    <property type="match status" value="1"/>
</dbReference>
<evidence type="ECO:0000256" key="14">
    <source>
        <dbReference type="ARBA" id="ARBA00042773"/>
    </source>
</evidence>
<dbReference type="Gene3D" id="3.30.300.30">
    <property type="match status" value="1"/>
</dbReference>
<reference evidence="17 18" key="1">
    <citation type="submission" date="2019-03" db="EMBL/GenBank/DDBJ databases">
        <authorList>
            <person name="Kox A.R. M."/>
        </authorList>
    </citation>
    <scope>NUCLEOTIDE SEQUENCE [LARGE SCALE GENOMIC DNA]</scope>
    <source>
        <strain evidence="17">MTUNDRAET4 annotated genome</strain>
    </source>
</reference>
<keyword evidence="9" id="KW-0460">Magnesium</keyword>
<evidence type="ECO:0000256" key="6">
    <source>
        <dbReference type="ARBA" id="ARBA00022741"/>
    </source>
</evidence>
<evidence type="ECO:0000256" key="13">
    <source>
        <dbReference type="ARBA" id="ARBA00039545"/>
    </source>
</evidence>
<evidence type="ECO:0000256" key="12">
    <source>
        <dbReference type="ARBA" id="ARBA00026121"/>
    </source>
</evidence>
<keyword evidence="11" id="KW-0472">Membrane</keyword>
<evidence type="ECO:0000313" key="18">
    <source>
        <dbReference type="Proteomes" id="UP000294360"/>
    </source>
</evidence>
<evidence type="ECO:0000256" key="8">
    <source>
        <dbReference type="ARBA" id="ARBA00022840"/>
    </source>
</evidence>
<comment type="similarity">
    <text evidence="4">Belongs to the ATP-dependent AMP-binding enzyme family.</text>
</comment>
<feature type="domain" description="AMP-dependent synthetase/ligase" evidence="15">
    <location>
        <begin position="30"/>
        <end position="420"/>
    </location>
</feature>
<dbReference type="CDD" id="cd05936">
    <property type="entry name" value="FC-FACS_FadD_like"/>
    <property type="match status" value="1"/>
</dbReference>
<dbReference type="InterPro" id="IPR042099">
    <property type="entry name" value="ANL_N_sf"/>
</dbReference>
<evidence type="ECO:0000256" key="9">
    <source>
        <dbReference type="ARBA" id="ARBA00022842"/>
    </source>
</evidence>
<gene>
    <name evidence="17" type="primary">fadD</name>
    <name evidence="17" type="ORF">MTUNDRAET4_4264</name>
</gene>
<name>A0A4U8Z795_METTU</name>
<comment type="cofactor">
    <cofactor evidence="1">
        <name>Mg(2+)</name>
        <dbReference type="ChEBI" id="CHEBI:18420"/>
    </cofactor>
</comment>
<evidence type="ECO:0000256" key="2">
    <source>
        <dbReference type="ARBA" id="ARBA00004170"/>
    </source>
</evidence>
<evidence type="ECO:0000259" key="16">
    <source>
        <dbReference type="Pfam" id="PF13193"/>
    </source>
</evidence>
<dbReference type="Proteomes" id="UP000294360">
    <property type="component" value="Chromosome"/>
</dbReference>
<dbReference type="Gene3D" id="3.40.50.12780">
    <property type="entry name" value="N-terminal domain of ligase-like"/>
    <property type="match status" value="1"/>
</dbReference>
<organism evidence="17 18">
    <name type="scientific">Methylocella tundrae</name>
    <dbReference type="NCBI Taxonomy" id="227605"/>
    <lineage>
        <taxon>Bacteria</taxon>
        <taxon>Pseudomonadati</taxon>
        <taxon>Pseudomonadota</taxon>
        <taxon>Alphaproteobacteria</taxon>
        <taxon>Hyphomicrobiales</taxon>
        <taxon>Beijerinckiaceae</taxon>
        <taxon>Methylocella</taxon>
    </lineage>
</organism>
<dbReference type="KEGG" id="mtun:MTUNDRAET4_4264"/>
<dbReference type="FunFam" id="3.30.300.30:FF:000006">
    <property type="entry name" value="Long-chain-fatty-acid--CoA ligase FadD"/>
    <property type="match status" value="1"/>
</dbReference>
<dbReference type="AlphaFoldDB" id="A0A4U8Z795"/>
<proteinExistence type="inferred from homology"/>
<dbReference type="GO" id="GO:0005524">
    <property type="term" value="F:ATP binding"/>
    <property type="evidence" value="ECO:0007669"/>
    <property type="project" value="UniProtKB-KW"/>
</dbReference>
<evidence type="ECO:0000256" key="7">
    <source>
        <dbReference type="ARBA" id="ARBA00022832"/>
    </source>
</evidence>
<dbReference type="PANTHER" id="PTHR43767:SF8">
    <property type="entry name" value="LONG-CHAIN-FATTY-ACID--COA LIGASE"/>
    <property type="match status" value="1"/>
</dbReference>
<dbReference type="Pfam" id="PF00501">
    <property type="entry name" value="AMP-binding"/>
    <property type="match status" value="1"/>
</dbReference>
<comment type="pathway">
    <text evidence="3">Lipid metabolism; fatty acid beta-oxidation.</text>
</comment>